<feature type="transmembrane region" description="Helical" evidence="1">
    <location>
        <begin position="149"/>
        <end position="171"/>
    </location>
</feature>
<feature type="transmembrane region" description="Helical" evidence="1">
    <location>
        <begin position="124"/>
        <end position="142"/>
    </location>
</feature>
<evidence type="ECO:0000313" key="2">
    <source>
        <dbReference type="EMBL" id="PIT92903.1"/>
    </source>
</evidence>
<dbReference type="Pfam" id="PF04087">
    <property type="entry name" value="DUF389"/>
    <property type="match status" value="1"/>
</dbReference>
<sequence>MQKIHLFEITTEDKKATLEKLIDYSTPTQSFFFFIILSIVMAAFGLLNDNTAVVIGSMLIAPVLYPILSLGMGIAMSDGKLMSRSTKTLGKSILIAFITSLVVSFLFAKGPIATEIVARTTPNLIDVAIAVVAGLAASIALVKPRLNESIPGIAISVSLVPPLTMIGIGLADFNWSIFQNATLLFLVNLVGIIFTSVVVFSLMNFYGKKTFTDKTIKEDDKAENLNS</sequence>
<dbReference type="InterPro" id="IPR005240">
    <property type="entry name" value="DUF389"/>
</dbReference>
<evidence type="ECO:0000313" key="3">
    <source>
        <dbReference type="Proteomes" id="UP000229112"/>
    </source>
</evidence>
<dbReference type="PANTHER" id="PTHR20992:SF9">
    <property type="entry name" value="AT15442P-RELATED"/>
    <property type="match status" value="1"/>
</dbReference>
<keyword evidence="1" id="KW-0472">Membrane</keyword>
<feature type="transmembrane region" description="Helical" evidence="1">
    <location>
        <begin position="183"/>
        <end position="207"/>
    </location>
</feature>
<dbReference type="AlphaFoldDB" id="A0A2M6WJG0"/>
<reference evidence="3" key="1">
    <citation type="submission" date="2017-09" db="EMBL/GenBank/DDBJ databases">
        <title>Depth-based differentiation of microbial function through sediment-hosted aquifers and enrichment of novel symbionts in the deep terrestrial subsurface.</title>
        <authorList>
            <person name="Probst A.J."/>
            <person name="Ladd B."/>
            <person name="Jarett J.K."/>
            <person name="Geller-Mcgrath D.E."/>
            <person name="Sieber C.M.K."/>
            <person name="Emerson J.B."/>
            <person name="Anantharaman K."/>
            <person name="Thomas B.C."/>
            <person name="Malmstrom R."/>
            <person name="Stieglmeier M."/>
            <person name="Klingl A."/>
            <person name="Woyke T."/>
            <person name="Ryan C.M."/>
            <person name="Banfield J.F."/>
        </authorList>
    </citation>
    <scope>NUCLEOTIDE SEQUENCE [LARGE SCALE GENOMIC DNA]</scope>
</reference>
<feature type="transmembrane region" description="Helical" evidence="1">
    <location>
        <begin position="93"/>
        <end position="112"/>
    </location>
</feature>
<dbReference type="EMBL" id="PFAY01000029">
    <property type="protein sequence ID" value="PIT92903.1"/>
    <property type="molecule type" value="Genomic_DNA"/>
</dbReference>
<organism evidence="2 3">
    <name type="scientific">Candidatus Harrisonbacteria bacterium CG10_big_fil_rev_8_21_14_0_10_38_8</name>
    <dbReference type="NCBI Taxonomy" id="1974582"/>
    <lineage>
        <taxon>Bacteria</taxon>
        <taxon>Candidatus Harrisoniibacteriota</taxon>
    </lineage>
</organism>
<gene>
    <name evidence="2" type="ORF">COU06_02885</name>
</gene>
<dbReference type="Proteomes" id="UP000229112">
    <property type="component" value="Unassembled WGS sequence"/>
</dbReference>
<evidence type="ECO:0000256" key="1">
    <source>
        <dbReference type="SAM" id="Phobius"/>
    </source>
</evidence>
<comment type="caution">
    <text evidence="2">The sequence shown here is derived from an EMBL/GenBank/DDBJ whole genome shotgun (WGS) entry which is preliminary data.</text>
</comment>
<name>A0A2M6WJG0_9BACT</name>
<keyword evidence="1" id="KW-1133">Transmembrane helix</keyword>
<feature type="transmembrane region" description="Helical" evidence="1">
    <location>
        <begin position="53"/>
        <end position="72"/>
    </location>
</feature>
<keyword evidence="1" id="KW-0812">Transmembrane</keyword>
<accession>A0A2M6WJG0</accession>
<protein>
    <submittedName>
        <fullName evidence="2">TIGR00341 family protein</fullName>
    </submittedName>
</protein>
<dbReference type="NCBIfam" id="TIGR00341">
    <property type="entry name" value="TIGR00341 family protein"/>
    <property type="match status" value="1"/>
</dbReference>
<dbReference type="PANTHER" id="PTHR20992">
    <property type="entry name" value="AT15442P-RELATED"/>
    <property type="match status" value="1"/>
</dbReference>
<feature type="transmembrane region" description="Helical" evidence="1">
    <location>
        <begin position="30"/>
        <end position="47"/>
    </location>
</feature>
<proteinExistence type="predicted"/>